<accession>A0AAE3W9W0</accession>
<dbReference type="AlphaFoldDB" id="A0AAE3W9W0"/>
<organism evidence="2 3">
    <name type="scientific">Catenuloplanes indicus</name>
    <dbReference type="NCBI Taxonomy" id="137267"/>
    <lineage>
        <taxon>Bacteria</taxon>
        <taxon>Bacillati</taxon>
        <taxon>Actinomycetota</taxon>
        <taxon>Actinomycetes</taxon>
        <taxon>Micromonosporales</taxon>
        <taxon>Micromonosporaceae</taxon>
        <taxon>Catenuloplanes</taxon>
    </lineage>
</organism>
<proteinExistence type="predicted"/>
<feature type="compositionally biased region" description="Basic and acidic residues" evidence="1">
    <location>
        <begin position="199"/>
        <end position="213"/>
    </location>
</feature>
<evidence type="ECO:0000256" key="1">
    <source>
        <dbReference type="SAM" id="MobiDB-lite"/>
    </source>
</evidence>
<dbReference type="EMBL" id="JAUSUZ010000001">
    <property type="protein sequence ID" value="MDQ0371140.1"/>
    <property type="molecule type" value="Genomic_DNA"/>
</dbReference>
<reference evidence="2 3" key="1">
    <citation type="submission" date="2023-07" db="EMBL/GenBank/DDBJ databases">
        <title>Sequencing the genomes of 1000 actinobacteria strains.</title>
        <authorList>
            <person name="Klenk H.-P."/>
        </authorList>
    </citation>
    <scope>NUCLEOTIDE SEQUENCE [LARGE SCALE GENOMIC DNA]</scope>
    <source>
        <strain evidence="2 3">DSM 44709</strain>
    </source>
</reference>
<dbReference type="Proteomes" id="UP001240236">
    <property type="component" value="Unassembled WGS sequence"/>
</dbReference>
<evidence type="ECO:0000313" key="2">
    <source>
        <dbReference type="EMBL" id="MDQ0371140.1"/>
    </source>
</evidence>
<evidence type="ECO:0000313" key="3">
    <source>
        <dbReference type="Proteomes" id="UP001240236"/>
    </source>
</evidence>
<protein>
    <submittedName>
        <fullName evidence="2">Uncharacterized protein</fullName>
    </submittedName>
</protein>
<comment type="caution">
    <text evidence="2">The sequence shown here is derived from an EMBL/GenBank/DDBJ whole genome shotgun (WGS) entry which is preliminary data.</text>
</comment>
<sequence>MLPASIARSPIGFRWEPDQYDFGHGFTSDGSRSAIVQKLLLMSVRGTLGLLAASAEWLTHRLADPADPLPFDLVAALWAGAVDPRPVDLAMLPYAEHMIDPSKGPILTYARTVRSCYETALCFDGAFLSYAETALRLVDYVMPNRAYRHWRRDCFGHLATLTSSHSMPAVRASLDEAAIARKLSDGDFDEIWGPALPRDAYDPRKRADSHRPG</sequence>
<gene>
    <name evidence="2" type="ORF">J2S42_007809</name>
</gene>
<dbReference type="RefSeq" id="WP_307247671.1">
    <property type="nucleotide sequence ID" value="NZ_JAUSUZ010000001.1"/>
</dbReference>
<feature type="region of interest" description="Disordered" evidence="1">
    <location>
        <begin position="193"/>
        <end position="213"/>
    </location>
</feature>
<name>A0AAE3W9W0_9ACTN</name>
<keyword evidence="3" id="KW-1185">Reference proteome</keyword>